<dbReference type="EMBL" id="CP074132">
    <property type="protein sequence ID" value="QUX29047.1"/>
    <property type="molecule type" value="Genomic_DNA"/>
</dbReference>
<dbReference type="PANTHER" id="PTHR40763">
    <property type="entry name" value="MEMBRANE PROTEIN-RELATED"/>
    <property type="match status" value="1"/>
</dbReference>
<dbReference type="Pfam" id="PF08044">
    <property type="entry name" value="DUF1707"/>
    <property type="match status" value="1"/>
</dbReference>
<evidence type="ECO:0000259" key="1">
    <source>
        <dbReference type="Pfam" id="PF08044"/>
    </source>
</evidence>
<proteinExistence type="predicted"/>
<dbReference type="RefSeq" id="WP_212641939.1">
    <property type="nucleotide sequence ID" value="NZ_CP074132.1"/>
</dbReference>
<dbReference type="Proteomes" id="UP000678016">
    <property type="component" value="Chromosome"/>
</dbReference>
<sequence>MQPEHIRASDADRDKVAERLREALAEGRLTPVEHEERLETLYRAKTMGELGPIVEDLPVPGHGYDYASMERRSDAPSGMEILGSEARDLAGQSKGSENLVAVFGGCERKGRWLVEPRTNVSVLCGGVELDLREAVLSQHEVTIQVAVIMGGVDIVVPHGVRVTNNTSGILGGADLHGTDQVTDPNAPVVRLTGTCMLGGVDVKAKGPKRKRKSRKDR</sequence>
<feature type="domain" description="Cell wall-active antibiotics response LiaF-like C-terminal" evidence="2">
    <location>
        <begin position="111"/>
        <end position="178"/>
    </location>
</feature>
<dbReference type="InterPro" id="IPR012551">
    <property type="entry name" value="DUF1707_SHOCT-like"/>
</dbReference>
<accession>A0ABX8C6I9</accession>
<keyword evidence="4" id="KW-1185">Reference proteome</keyword>
<dbReference type="InterPro" id="IPR024425">
    <property type="entry name" value="LiaF-like_C"/>
</dbReference>
<feature type="domain" description="DUF1707" evidence="1">
    <location>
        <begin position="6"/>
        <end position="58"/>
    </location>
</feature>
<evidence type="ECO:0000313" key="3">
    <source>
        <dbReference type="EMBL" id="QUX29047.1"/>
    </source>
</evidence>
<dbReference type="PANTHER" id="PTHR40763:SF4">
    <property type="entry name" value="DUF1707 DOMAIN-CONTAINING PROTEIN"/>
    <property type="match status" value="1"/>
</dbReference>
<evidence type="ECO:0000259" key="2">
    <source>
        <dbReference type="Pfam" id="PF09922"/>
    </source>
</evidence>
<reference evidence="4" key="1">
    <citation type="submission" date="2021-05" db="EMBL/GenBank/DDBJ databases">
        <title>Direct Submission.</title>
        <authorList>
            <person name="Li K."/>
            <person name="Gao J."/>
        </authorList>
    </citation>
    <scope>NUCLEOTIDE SEQUENCE [LARGE SCALE GENOMIC DNA]</scope>
    <source>
        <strain evidence="4">HDS12</strain>
    </source>
</reference>
<protein>
    <submittedName>
        <fullName evidence="3">DUF1707 and DUF2154 domain-containing protein</fullName>
    </submittedName>
</protein>
<name>A0ABX8C6I9_9ACTN</name>
<dbReference type="Pfam" id="PF09922">
    <property type="entry name" value="LiaF-like_C"/>
    <property type="match status" value="1"/>
</dbReference>
<evidence type="ECO:0000313" key="4">
    <source>
        <dbReference type="Proteomes" id="UP000678016"/>
    </source>
</evidence>
<gene>
    <name evidence="3" type="ORF">KGD83_28350</name>
</gene>
<organism evidence="3 4">
    <name type="scientific">Nocardiopsis akebiae</name>
    <dbReference type="NCBI Taxonomy" id="2831968"/>
    <lineage>
        <taxon>Bacteria</taxon>
        <taxon>Bacillati</taxon>
        <taxon>Actinomycetota</taxon>
        <taxon>Actinomycetes</taxon>
        <taxon>Streptosporangiales</taxon>
        <taxon>Nocardiopsidaceae</taxon>
        <taxon>Nocardiopsis</taxon>
    </lineage>
</organism>